<feature type="compositionally biased region" description="Basic and acidic residues" evidence="1">
    <location>
        <begin position="65"/>
        <end position="74"/>
    </location>
</feature>
<dbReference type="AlphaFoldDB" id="A0AAN8ESV2"/>
<dbReference type="Proteomes" id="UP001316803">
    <property type="component" value="Unassembled WGS sequence"/>
</dbReference>
<proteinExistence type="predicted"/>
<sequence>MDAAAAAERGLLAATQPERVFPQLDPHLTLADPFVWRPTLSLGPKSRAATVASSEVIDITQDDSQSEHSADQTNRRHAPMNSRAAGSRPVTPANRPSIFTYSGAAVAGNRTQRSDSSDSLAAATARRLQPEPEPQQNEQQPQPQQPSTRPCSFCIRRPPTPPCDGGQPCQNCERGAELFPPGFLKCVYPDDPPQNS</sequence>
<protein>
    <submittedName>
        <fullName evidence="2">Uncharacterized protein</fullName>
    </submittedName>
</protein>
<name>A0AAN8ESV2_9EURO</name>
<keyword evidence="3" id="KW-1185">Reference proteome</keyword>
<feature type="compositionally biased region" description="Low complexity" evidence="1">
    <location>
        <begin position="117"/>
        <end position="127"/>
    </location>
</feature>
<gene>
    <name evidence="2" type="ORF">OHC33_001192</name>
</gene>
<comment type="caution">
    <text evidence="2">The sequence shown here is derived from an EMBL/GenBank/DDBJ whole genome shotgun (WGS) entry which is preliminary data.</text>
</comment>
<evidence type="ECO:0000313" key="3">
    <source>
        <dbReference type="Proteomes" id="UP001316803"/>
    </source>
</evidence>
<organism evidence="2 3">
    <name type="scientific">Knufia fluminis</name>
    <dbReference type="NCBI Taxonomy" id="191047"/>
    <lineage>
        <taxon>Eukaryota</taxon>
        <taxon>Fungi</taxon>
        <taxon>Dikarya</taxon>
        <taxon>Ascomycota</taxon>
        <taxon>Pezizomycotina</taxon>
        <taxon>Eurotiomycetes</taxon>
        <taxon>Chaetothyriomycetidae</taxon>
        <taxon>Chaetothyriales</taxon>
        <taxon>Trichomeriaceae</taxon>
        <taxon>Knufia</taxon>
    </lineage>
</organism>
<evidence type="ECO:0000313" key="2">
    <source>
        <dbReference type="EMBL" id="KAK5958002.1"/>
    </source>
</evidence>
<dbReference type="EMBL" id="JAKLMC020000002">
    <property type="protein sequence ID" value="KAK5958002.1"/>
    <property type="molecule type" value="Genomic_DNA"/>
</dbReference>
<evidence type="ECO:0000256" key="1">
    <source>
        <dbReference type="SAM" id="MobiDB-lite"/>
    </source>
</evidence>
<reference evidence="2 3" key="1">
    <citation type="submission" date="2022-12" db="EMBL/GenBank/DDBJ databases">
        <title>Genomic features and morphological characterization of a novel Knufia sp. strain isolated from spacecraft assembly facility.</title>
        <authorList>
            <person name="Teixeira M."/>
            <person name="Chander A.M."/>
            <person name="Stajich J.E."/>
            <person name="Venkateswaran K."/>
        </authorList>
    </citation>
    <scope>NUCLEOTIDE SEQUENCE [LARGE SCALE GENOMIC DNA]</scope>
    <source>
        <strain evidence="2 3">FJI-L2-BK-P2</strain>
    </source>
</reference>
<feature type="region of interest" description="Disordered" evidence="1">
    <location>
        <begin position="55"/>
        <end position="157"/>
    </location>
</feature>
<accession>A0AAN8ESV2</accession>
<feature type="compositionally biased region" description="Low complexity" evidence="1">
    <location>
        <begin position="134"/>
        <end position="146"/>
    </location>
</feature>